<dbReference type="InterPro" id="IPR036249">
    <property type="entry name" value="Thioredoxin-like_sf"/>
</dbReference>
<dbReference type="Gene3D" id="3.40.30.10">
    <property type="entry name" value="Glutaredoxin"/>
    <property type="match status" value="1"/>
</dbReference>
<dbReference type="PATRIC" id="fig|36849.3.peg.536"/>
<keyword evidence="3" id="KW-1185">Reference proteome</keyword>
<organism evidence="2 3">
    <name type="scientific">Oxobacter pfennigii</name>
    <dbReference type="NCBI Taxonomy" id="36849"/>
    <lineage>
        <taxon>Bacteria</taxon>
        <taxon>Bacillati</taxon>
        <taxon>Bacillota</taxon>
        <taxon>Clostridia</taxon>
        <taxon>Eubacteriales</taxon>
        <taxon>Clostridiaceae</taxon>
        <taxon>Oxobacter</taxon>
    </lineage>
</organism>
<keyword evidence="2" id="KW-0413">Isomerase</keyword>
<dbReference type="EMBL" id="LKET01000016">
    <property type="protein sequence ID" value="KPU46024.1"/>
    <property type="molecule type" value="Genomic_DNA"/>
</dbReference>
<evidence type="ECO:0000313" key="2">
    <source>
        <dbReference type="EMBL" id="KPU46024.1"/>
    </source>
</evidence>
<dbReference type="Pfam" id="PF03190">
    <property type="entry name" value="Thioredox_DsbH"/>
    <property type="match status" value="1"/>
</dbReference>
<dbReference type="SUPFAM" id="SSF52833">
    <property type="entry name" value="Thioredoxin-like"/>
    <property type="match status" value="1"/>
</dbReference>
<dbReference type="InterPro" id="IPR024705">
    <property type="entry name" value="Ssp411"/>
</dbReference>
<dbReference type="PANTHER" id="PTHR42899">
    <property type="entry name" value="SPERMATOGENESIS-ASSOCIATED PROTEIN 20"/>
    <property type="match status" value="1"/>
</dbReference>
<dbReference type="InterPro" id="IPR008928">
    <property type="entry name" value="6-hairpin_glycosidase_sf"/>
</dbReference>
<dbReference type="CDD" id="cd02955">
    <property type="entry name" value="SSP411"/>
    <property type="match status" value="1"/>
</dbReference>
<dbReference type="Proteomes" id="UP000050326">
    <property type="component" value="Unassembled WGS sequence"/>
</dbReference>
<dbReference type="Gene3D" id="1.50.10.20">
    <property type="match status" value="1"/>
</dbReference>
<accession>A0A0N8NTX2</accession>
<dbReference type="PANTHER" id="PTHR42899:SF1">
    <property type="entry name" value="SPERMATOGENESIS-ASSOCIATED PROTEIN 20"/>
    <property type="match status" value="1"/>
</dbReference>
<gene>
    <name evidence="2" type="ORF">OXPF_05040</name>
</gene>
<dbReference type="AlphaFoldDB" id="A0A0N8NTX2"/>
<dbReference type="InterPro" id="IPR004879">
    <property type="entry name" value="Ssp411-like_TRX"/>
</dbReference>
<evidence type="ECO:0000259" key="1">
    <source>
        <dbReference type="Pfam" id="PF03190"/>
    </source>
</evidence>
<sequence length="679" mass="78435">MKNKISNKLINEKSPYLLQHAHNPVDWYPWSEEAFEKARQEDKPIFLSIGYSTCHWCHVMEKESFEDEDVAEILNKHFVSIKVDREERPDVDSIYMAVCQSLTGSGGWPLTIFMTPDKKPFYAGTYFSKRNRYGRIGLVELLNEIKKSWDEKREELIKSSDEITAAIKSSSIVYDDAFVGKETVKECFMGLQNFYDTLYGGFGNSPKFPTPHNLLFLMRYYKSQGDEKALNIVENTLISMYKGGVFDHVGYGFSRYSTDRKWLVPHFEKMLYDNALMALAYTEAYQITRKTIYKEIAQKIFTYVMRDMISPEGGFYSAEDADSEGEEGKFYVWTTEDVMEAAGEGGELFLKYYDITERGNFEGKNIPNLIQSDIDEIESNNELKHKLDLIRKKLFDYREKRIHPLKDDKILTSWNGLMIAALSLGGRVFKNDEYIMESKKAADFLLEKLVRKDGRLLLRYREGETANLGYLDDYAFLIWGLIELYQALLDPLYLKKALKLNEDMIKLFWDDEAGGLYLYGTDSEELITRPKEIYDGAMPSGNSVSLYNMLRLYNFSGNESLKEKAHEIIKSFGGIVNDTPMYYTFYMLGVMFSISETKEILVAGKREDAETQHILNEINDVFLPFATVVLNDGSTYLEEINPFLKAMGKKDEKTTVYICQDYSCKSPITDAHKLKEQLS</sequence>
<dbReference type="GO" id="GO:0047736">
    <property type="term" value="F:cellobiose epimerase activity"/>
    <property type="evidence" value="ECO:0007669"/>
    <property type="project" value="UniProtKB-EC"/>
</dbReference>
<proteinExistence type="predicted"/>
<feature type="domain" description="Spermatogenesis-associated protein 20-like TRX" evidence="1">
    <location>
        <begin position="7"/>
        <end position="167"/>
    </location>
</feature>
<dbReference type="SUPFAM" id="SSF48208">
    <property type="entry name" value="Six-hairpin glycosidases"/>
    <property type="match status" value="1"/>
</dbReference>
<dbReference type="EC" id="5.1.3.11" evidence="2"/>
<dbReference type="PIRSF" id="PIRSF006402">
    <property type="entry name" value="UCP006402_thioredoxin"/>
    <property type="match status" value="1"/>
</dbReference>
<dbReference type="STRING" id="36849.OXPF_05040"/>
<dbReference type="GO" id="GO:0005975">
    <property type="term" value="P:carbohydrate metabolic process"/>
    <property type="evidence" value="ECO:0007669"/>
    <property type="project" value="InterPro"/>
</dbReference>
<reference evidence="2 3" key="1">
    <citation type="submission" date="2015-09" db="EMBL/GenBank/DDBJ databases">
        <title>Genome sequence of Oxobacter pfennigii DSM 3222.</title>
        <authorList>
            <person name="Poehlein A."/>
            <person name="Bengelsdorf F.R."/>
            <person name="Schiel-Bengelsdorf B."/>
            <person name="Duerre P."/>
            <person name="Daniel R."/>
        </authorList>
    </citation>
    <scope>NUCLEOTIDE SEQUENCE [LARGE SCALE GENOMIC DNA]</scope>
    <source>
        <strain evidence="2 3">DSM 3222</strain>
    </source>
</reference>
<protein>
    <submittedName>
        <fullName evidence="2">Cellobiose 2-epimerase</fullName>
        <ecNumber evidence="2">5.1.3.11</ecNumber>
    </submittedName>
</protein>
<dbReference type="InterPro" id="IPR012341">
    <property type="entry name" value="6hp_glycosidase-like_sf"/>
</dbReference>
<dbReference type="RefSeq" id="WP_054873632.1">
    <property type="nucleotide sequence ID" value="NZ_LKET01000016.1"/>
</dbReference>
<evidence type="ECO:0000313" key="3">
    <source>
        <dbReference type="Proteomes" id="UP000050326"/>
    </source>
</evidence>
<comment type="caution">
    <text evidence="2">The sequence shown here is derived from an EMBL/GenBank/DDBJ whole genome shotgun (WGS) entry which is preliminary data.</text>
</comment>
<dbReference type="Gene3D" id="1.50.10.10">
    <property type="match status" value="1"/>
</dbReference>
<name>A0A0N8NTX2_9CLOT</name>